<dbReference type="EMBL" id="CP044399">
    <property type="protein sequence ID" value="QFI40248.1"/>
    <property type="molecule type" value="Genomic_DNA"/>
</dbReference>
<evidence type="ECO:0000259" key="3">
    <source>
        <dbReference type="Pfam" id="PF01103"/>
    </source>
</evidence>
<feature type="domain" description="Bacterial surface antigen (D15)" evidence="3">
    <location>
        <begin position="217"/>
        <end position="415"/>
    </location>
</feature>
<dbReference type="GO" id="GO:0019867">
    <property type="term" value="C:outer membrane"/>
    <property type="evidence" value="ECO:0007669"/>
    <property type="project" value="InterPro"/>
</dbReference>
<proteinExistence type="predicted"/>
<dbReference type="Proteomes" id="UP000327424">
    <property type="component" value="Chromosome"/>
</dbReference>
<dbReference type="KEGG" id="mmaa:FR932_08970"/>
<dbReference type="Pfam" id="PF01103">
    <property type="entry name" value="Omp85"/>
    <property type="match status" value="1"/>
</dbReference>
<name>A0A5J6WSM1_MORMI</name>
<organism evidence="4 5">
    <name type="scientific">Moritella marina ATCC 15381</name>
    <dbReference type="NCBI Taxonomy" id="1202962"/>
    <lineage>
        <taxon>Bacteria</taxon>
        <taxon>Pseudomonadati</taxon>
        <taxon>Pseudomonadota</taxon>
        <taxon>Gammaproteobacteria</taxon>
        <taxon>Alteromonadales</taxon>
        <taxon>Moritellaceae</taxon>
        <taxon>Moritella</taxon>
    </lineage>
</organism>
<evidence type="ECO:0000313" key="5">
    <source>
        <dbReference type="Proteomes" id="UP000327424"/>
    </source>
</evidence>
<evidence type="ECO:0000256" key="1">
    <source>
        <dbReference type="ARBA" id="ARBA00004370"/>
    </source>
</evidence>
<dbReference type="OrthoDB" id="6189026at2"/>
<keyword evidence="2" id="KW-0472">Membrane</keyword>
<sequence>MVTCFSAFNVIVHAKPSAKVKSTLNRAETPNKVTEKLILPYLFSTDSMGLNIGVGGMVSGYYQDQMTIGGAAFGGDVSYGVGAGVWDYRLPKTDRLYFSILGMLGYYPDQRAYASPRDIYTPISDPLAGSNDSSNDNYIEANGSSNWWEMKLEFSLPIGATRNQGMVNYETSRGLLTSEPTGGESWNPLDTGASVLILRQFNRYQSFETGPDAIDGTIHAFELGLLYNNTDFAINPSTGSSQYIAITHDPAWLDSDRRWTFIDLEMSKYVSLGQSEGASQRIIAMNFWTGYSPSWQLEYDNAGGQQVTNSAPYNEGATLGGFYRMRGYDQNRFHDKAAIYGSLEYRYTFKHNPIADIRWLKFLRLDWFQLVGFAEAGQVADAYTSDALFADIKTDVGVSLRSLMAGMVIRADIAVSDESTNLWLMVDHPF</sequence>
<gene>
    <name evidence="4" type="ORF">FR932_08970</name>
</gene>
<evidence type="ECO:0000313" key="4">
    <source>
        <dbReference type="EMBL" id="QFI40248.1"/>
    </source>
</evidence>
<dbReference type="Gene3D" id="2.40.160.50">
    <property type="entry name" value="membrane protein fhac: a member of the omp85/tpsb transporter family"/>
    <property type="match status" value="1"/>
</dbReference>
<reference evidence="4 5" key="1">
    <citation type="submission" date="2019-09" db="EMBL/GenBank/DDBJ databases">
        <title>Hybrid Assembly of the complete Genome of the Deep-Sea Bacterium Moritella marina from long Nanopore and Illumina reads.</title>
        <authorList>
            <person name="Magin S."/>
            <person name="Georgoulis A."/>
            <person name="Papadimitriou K."/>
            <person name="Iliakis G."/>
            <person name="Vorgias C.E."/>
        </authorList>
    </citation>
    <scope>NUCLEOTIDE SEQUENCE [LARGE SCALE GENOMIC DNA]</scope>
    <source>
        <strain evidence="4 5">MP-1</strain>
    </source>
</reference>
<keyword evidence="5" id="KW-1185">Reference proteome</keyword>
<comment type="subcellular location">
    <subcellularLocation>
        <location evidence="1">Membrane</location>
    </subcellularLocation>
</comment>
<accession>A0A5J6WSM1</accession>
<dbReference type="InterPro" id="IPR000184">
    <property type="entry name" value="Bac_surfAg_D15"/>
</dbReference>
<dbReference type="AlphaFoldDB" id="A0A5J6WSM1"/>
<dbReference type="RefSeq" id="WP_019441862.1">
    <property type="nucleotide sequence ID" value="NZ_ALOE01000022.1"/>
</dbReference>
<evidence type="ECO:0000256" key="2">
    <source>
        <dbReference type="ARBA" id="ARBA00023136"/>
    </source>
</evidence>
<protein>
    <submittedName>
        <fullName evidence="4">BamA/TamA family outer membrane protein</fullName>
    </submittedName>
</protein>